<comment type="caution">
    <text evidence="2">The sequence shown here is derived from an EMBL/GenBank/DDBJ whole genome shotgun (WGS) entry which is preliminary data.</text>
</comment>
<accession>A0A9Q1ELL9</accession>
<dbReference type="EMBL" id="JAINUF010000015">
    <property type="protein sequence ID" value="KAJ8341052.1"/>
    <property type="molecule type" value="Genomic_DNA"/>
</dbReference>
<evidence type="ECO:0000313" key="3">
    <source>
        <dbReference type="Proteomes" id="UP001152622"/>
    </source>
</evidence>
<feature type="region of interest" description="Disordered" evidence="1">
    <location>
        <begin position="51"/>
        <end position="74"/>
    </location>
</feature>
<keyword evidence="3" id="KW-1185">Reference proteome</keyword>
<sequence length="101" mass="11040">MPAAGLEVRAHVLEAVTVNSIGQEPSVQKMKEIGYRILEVWTLQQSIHLVSPSAPIQGRETPSPRPRPRQGDSDFIASLQNSSLRSAPRVFAIAGEHSQTE</sequence>
<reference evidence="2" key="1">
    <citation type="journal article" date="2023" name="Science">
        <title>Genome structures resolve the early diversification of teleost fishes.</title>
        <authorList>
            <person name="Parey E."/>
            <person name="Louis A."/>
            <person name="Montfort J."/>
            <person name="Bouchez O."/>
            <person name="Roques C."/>
            <person name="Iampietro C."/>
            <person name="Lluch J."/>
            <person name="Castinel A."/>
            <person name="Donnadieu C."/>
            <person name="Desvignes T."/>
            <person name="Floi Bucao C."/>
            <person name="Jouanno E."/>
            <person name="Wen M."/>
            <person name="Mejri S."/>
            <person name="Dirks R."/>
            <person name="Jansen H."/>
            <person name="Henkel C."/>
            <person name="Chen W.J."/>
            <person name="Zahm M."/>
            <person name="Cabau C."/>
            <person name="Klopp C."/>
            <person name="Thompson A.W."/>
            <person name="Robinson-Rechavi M."/>
            <person name="Braasch I."/>
            <person name="Lecointre G."/>
            <person name="Bobe J."/>
            <person name="Postlethwait J.H."/>
            <person name="Berthelot C."/>
            <person name="Roest Crollius H."/>
            <person name="Guiguen Y."/>
        </authorList>
    </citation>
    <scope>NUCLEOTIDE SEQUENCE</scope>
    <source>
        <strain evidence="2">WJC10195</strain>
    </source>
</reference>
<gene>
    <name evidence="2" type="ORF">SKAU_G00333430</name>
</gene>
<organism evidence="2 3">
    <name type="scientific">Synaphobranchus kaupii</name>
    <name type="common">Kaup's arrowtooth eel</name>
    <dbReference type="NCBI Taxonomy" id="118154"/>
    <lineage>
        <taxon>Eukaryota</taxon>
        <taxon>Metazoa</taxon>
        <taxon>Chordata</taxon>
        <taxon>Craniata</taxon>
        <taxon>Vertebrata</taxon>
        <taxon>Euteleostomi</taxon>
        <taxon>Actinopterygii</taxon>
        <taxon>Neopterygii</taxon>
        <taxon>Teleostei</taxon>
        <taxon>Anguilliformes</taxon>
        <taxon>Synaphobranchidae</taxon>
        <taxon>Synaphobranchus</taxon>
    </lineage>
</organism>
<proteinExistence type="predicted"/>
<dbReference type="Proteomes" id="UP001152622">
    <property type="component" value="Chromosome 15"/>
</dbReference>
<evidence type="ECO:0000256" key="1">
    <source>
        <dbReference type="SAM" id="MobiDB-lite"/>
    </source>
</evidence>
<name>A0A9Q1ELL9_SYNKA</name>
<dbReference type="AlphaFoldDB" id="A0A9Q1ELL9"/>
<evidence type="ECO:0000313" key="2">
    <source>
        <dbReference type="EMBL" id="KAJ8341052.1"/>
    </source>
</evidence>
<protein>
    <submittedName>
        <fullName evidence="2">Uncharacterized protein</fullName>
    </submittedName>
</protein>